<evidence type="ECO:0000313" key="13">
    <source>
        <dbReference type="EMBL" id="CAD7005627.1"/>
    </source>
</evidence>
<keyword evidence="4 12" id="KW-0812">Transmembrane</keyword>
<protein>
    <submittedName>
        <fullName evidence="13">(Mediterranean fruit fly) hypothetical protein</fullName>
    </submittedName>
</protein>
<feature type="transmembrane region" description="Helical" evidence="12">
    <location>
        <begin position="657"/>
        <end position="681"/>
    </location>
</feature>
<dbReference type="PANTHER" id="PTHR28388:SF1">
    <property type="entry name" value="TRANSMEMBRANE PROTEIN 237"/>
    <property type="match status" value="1"/>
</dbReference>
<evidence type="ECO:0000313" key="14">
    <source>
        <dbReference type="Proteomes" id="UP000606786"/>
    </source>
</evidence>
<feature type="compositionally biased region" description="Polar residues" evidence="11">
    <location>
        <begin position="388"/>
        <end position="403"/>
    </location>
</feature>
<evidence type="ECO:0000256" key="5">
    <source>
        <dbReference type="ARBA" id="ARBA00022794"/>
    </source>
</evidence>
<evidence type="ECO:0000256" key="10">
    <source>
        <dbReference type="ARBA" id="ARBA00025631"/>
    </source>
</evidence>
<evidence type="ECO:0000256" key="1">
    <source>
        <dbReference type="ARBA" id="ARBA00004138"/>
    </source>
</evidence>
<evidence type="ECO:0000256" key="8">
    <source>
        <dbReference type="ARBA" id="ARBA00023136"/>
    </source>
</evidence>
<feature type="compositionally biased region" description="Basic residues" evidence="11">
    <location>
        <begin position="414"/>
        <end position="429"/>
    </location>
</feature>
<keyword evidence="14" id="KW-1185">Reference proteome</keyword>
<dbReference type="OrthoDB" id="550113at2759"/>
<evidence type="ECO:0000256" key="6">
    <source>
        <dbReference type="ARBA" id="ARBA00022989"/>
    </source>
</evidence>
<comment type="function">
    <text evidence="10">Component of the transition zone in primary cilia. Required for ciliogenesis.</text>
</comment>
<feature type="compositionally biased region" description="Gly residues" evidence="11">
    <location>
        <begin position="570"/>
        <end position="600"/>
    </location>
</feature>
<feature type="transmembrane region" description="Helical" evidence="12">
    <location>
        <begin position="759"/>
        <end position="776"/>
    </location>
</feature>
<dbReference type="Proteomes" id="UP000606786">
    <property type="component" value="Unassembled WGS sequence"/>
</dbReference>
<feature type="compositionally biased region" description="Polar residues" evidence="11">
    <location>
        <begin position="116"/>
        <end position="130"/>
    </location>
</feature>
<evidence type="ECO:0000256" key="4">
    <source>
        <dbReference type="ARBA" id="ARBA00022692"/>
    </source>
</evidence>
<feature type="compositionally biased region" description="Low complexity" evidence="11">
    <location>
        <begin position="209"/>
        <end position="225"/>
    </location>
</feature>
<dbReference type="GO" id="GO:0035869">
    <property type="term" value="C:ciliary transition zone"/>
    <property type="evidence" value="ECO:0007669"/>
    <property type="project" value="TreeGrafter"/>
</dbReference>
<feature type="compositionally biased region" description="Gly residues" evidence="11">
    <location>
        <begin position="367"/>
        <end position="384"/>
    </location>
</feature>
<accession>A0A811V719</accession>
<sequence>MEATPKVHRHRHRRSDSRHHRHERQSQNSSNNSNSNSNNSNSNGSAGQQQRRQSNNHRTTTTAIATQAQAQAQAPVPSPTTTDAITTTTSTTTNVTPVSTTTTMLNDAQVIVESLQQSPTQQQTHSNAIQSPVRERRGQARTNRAQNGAQGLTATADTTATGAADIHTELTELGDDEIRSAEGICSNIIVTTVNERRSHSQDTLDPLGTTSLSQSTTSQQTVLLVNGHSPPPQDGDEDEHEVGVQDAGGNNAHAETGVVSLKEEGATQLESPTAPNANGAGGGGGGGGSSRNSSGDALSLRETLQQLPPTITHGHRHRRTHSPQSPARRTQEVDASFHRGILGFMDRELKHSSPTPSALSVGSGSVASGGGGSGGGGGAAGGCGTVRKMQSLSDPQASPAQRSVRSRSSLEKSPRRKRSKSESRRRRERKLIAAGELEVRQANETLMRYLKQCSEMNDASLSGELEIDQNYDERRVHRKTKSQRDKRGHLISKLYSAGGLSSILRELSDDIVPAEGEEIYNPFTPVVSPTEDTPAHIDKMFLQTSSGYRPVEHCYYKHSFVGVSGMGGGSGGGSGGSGGAGGSGRSGAGGPGSGNGGGGVQRLSAAGGSLAGGLEHAGMLRASSSFGDTRCLLDAECGRHRHEITTNIQLACAVQRIWLLISNICHGLLAGLALAHLLFVLSSHPMDWSRILSLAGETIAKDVKQAGAAAESAVVAATTVATSVVDGGGGGGGAGVEAILSDTQSSFSFVEDYATFAKIYLNTFYCLAIVCMVSVFDR</sequence>
<evidence type="ECO:0000256" key="2">
    <source>
        <dbReference type="ARBA" id="ARBA00004141"/>
    </source>
</evidence>
<keyword evidence="5" id="KW-0970">Cilium biogenesis/degradation</keyword>
<dbReference type="PANTHER" id="PTHR28388">
    <property type="entry name" value="TRANSMEMBRANE PROTEIN 237"/>
    <property type="match status" value="1"/>
</dbReference>
<keyword evidence="7" id="KW-0969">Cilium</keyword>
<feature type="compositionally biased region" description="Low complexity" evidence="11">
    <location>
        <begin position="59"/>
        <end position="98"/>
    </location>
</feature>
<gene>
    <name evidence="13" type="ORF">CCAP1982_LOCUS13985</name>
</gene>
<evidence type="ECO:0000256" key="3">
    <source>
        <dbReference type="ARBA" id="ARBA00008783"/>
    </source>
</evidence>
<keyword evidence="9" id="KW-0966">Cell projection</keyword>
<feature type="compositionally biased region" description="Basic residues" evidence="11">
    <location>
        <begin position="1"/>
        <end position="23"/>
    </location>
</feature>
<evidence type="ECO:0000256" key="11">
    <source>
        <dbReference type="SAM" id="MobiDB-lite"/>
    </source>
</evidence>
<feature type="compositionally biased region" description="Low complexity" evidence="11">
    <location>
        <begin position="26"/>
        <end position="50"/>
    </location>
</feature>
<reference evidence="13" key="1">
    <citation type="submission" date="2020-11" db="EMBL/GenBank/DDBJ databases">
        <authorList>
            <person name="Whitehead M."/>
        </authorList>
    </citation>
    <scope>NUCLEOTIDE SEQUENCE</scope>
    <source>
        <strain evidence="13">EGII</strain>
    </source>
</reference>
<feature type="region of interest" description="Disordered" evidence="11">
    <location>
        <begin position="195"/>
        <end position="252"/>
    </location>
</feature>
<dbReference type="GO" id="GO:0060271">
    <property type="term" value="P:cilium assembly"/>
    <property type="evidence" value="ECO:0007669"/>
    <property type="project" value="TreeGrafter"/>
</dbReference>
<comment type="subcellular location">
    <subcellularLocation>
        <location evidence="1">Cell projection</location>
        <location evidence="1">Cilium</location>
    </subcellularLocation>
    <subcellularLocation>
        <location evidence="2">Membrane</location>
        <topology evidence="2">Multi-pass membrane protein</topology>
    </subcellularLocation>
</comment>
<feature type="compositionally biased region" description="Gly residues" evidence="11">
    <location>
        <begin position="279"/>
        <end position="289"/>
    </location>
</feature>
<name>A0A811V719_CERCA</name>
<proteinExistence type="inferred from homology"/>
<feature type="compositionally biased region" description="Polar residues" evidence="11">
    <location>
        <begin position="140"/>
        <end position="152"/>
    </location>
</feature>
<organism evidence="13 14">
    <name type="scientific">Ceratitis capitata</name>
    <name type="common">Mediterranean fruit fly</name>
    <name type="synonym">Tephritis capitata</name>
    <dbReference type="NCBI Taxonomy" id="7213"/>
    <lineage>
        <taxon>Eukaryota</taxon>
        <taxon>Metazoa</taxon>
        <taxon>Ecdysozoa</taxon>
        <taxon>Arthropoda</taxon>
        <taxon>Hexapoda</taxon>
        <taxon>Insecta</taxon>
        <taxon>Pterygota</taxon>
        <taxon>Neoptera</taxon>
        <taxon>Endopterygota</taxon>
        <taxon>Diptera</taxon>
        <taxon>Brachycera</taxon>
        <taxon>Muscomorpha</taxon>
        <taxon>Tephritoidea</taxon>
        <taxon>Tephritidae</taxon>
        <taxon>Ceratitis</taxon>
        <taxon>Ceratitis</taxon>
    </lineage>
</organism>
<evidence type="ECO:0000256" key="9">
    <source>
        <dbReference type="ARBA" id="ARBA00023273"/>
    </source>
</evidence>
<comment type="caution">
    <text evidence="13">The sequence shown here is derived from an EMBL/GenBank/DDBJ whole genome shotgun (WGS) entry which is preliminary data.</text>
</comment>
<keyword evidence="8 12" id="KW-0472">Membrane</keyword>
<feature type="region of interest" description="Disordered" evidence="11">
    <location>
        <begin position="1"/>
        <end position="98"/>
    </location>
</feature>
<dbReference type="AlphaFoldDB" id="A0A811V719"/>
<dbReference type="EMBL" id="CAJHJT010000034">
    <property type="protein sequence ID" value="CAD7005627.1"/>
    <property type="molecule type" value="Genomic_DNA"/>
</dbReference>
<dbReference type="InterPro" id="IPR029409">
    <property type="entry name" value="TMEM237"/>
</dbReference>
<evidence type="ECO:0000256" key="7">
    <source>
        <dbReference type="ARBA" id="ARBA00023069"/>
    </source>
</evidence>
<evidence type="ECO:0000256" key="12">
    <source>
        <dbReference type="SAM" id="Phobius"/>
    </source>
</evidence>
<feature type="region of interest" description="Disordered" evidence="11">
    <location>
        <begin position="265"/>
        <end position="332"/>
    </location>
</feature>
<feature type="region of interest" description="Disordered" evidence="11">
    <location>
        <begin position="349"/>
        <end position="429"/>
    </location>
</feature>
<dbReference type="GO" id="GO:0016020">
    <property type="term" value="C:membrane"/>
    <property type="evidence" value="ECO:0007669"/>
    <property type="project" value="UniProtKB-SubCell"/>
</dbReference>
<keyword evidence="6 12" id="KW-1133">Transmembrane helix</keyword>
<feature type="region of interest" description="Disordered" evidence="11">
    <location>
        <begin position="116"/>
        <end position="160"/>
    </location>
</feature>
<comment type="similarity">
    <text evidence="3">Belongs to the TMEM237 family.</text>
</comment>
<feature type="region of interest" description="Disordered" evidence="11">
    <location>
        <begin position="570"/>
        <end position="601"/>
    </location>
</feature>